<feature type="active site" description="Proton donor" evidence="6">
    <location>
        <position position="549"/>
    </location>
</feature>
<dbReference type="Pfam" id="PF02065">
    <property type="entry name" value="Melibiase"/>
    <property type="match status" value="1"/>
</dbReference>
<organism evidence="11 12">
    <name type="scientific">Thamnidium elegans</name>
    <dbReference type="NCBI Taxonomy" id="101142"/>
    <lineage>
        <taxon>Eukaryota</taxon>
        <taxon>Fungi</taxon>
        <taxon>Fungi incertae sedis</taxon>
        <taxon>Mucoromycota</taxon>
        <taxon>Mucoromycotina</taxon>
        <taxon>Mucoromycetes</taxon>
        <taxon>Mucorales</taxon>
        <taxon>Mucorineae</taxon>
        <taxon>Mucoraceae</taxon>
        <taxon>Thamnidium</taxon>
    </lineage>
</organism>
<dbReference type="GO" id="GO:0016052">
    <property type="term" value="P:carbohydrate catabolic process"/>
    <property type="evidence" value="ECO:0007669"/>
    <property type="project" value="InterPro"/>
</dbReference>
<feature type="binding site" evidence="7">
    <location>
        <position position="451"/>
    </location>
    <ligand>
        <name>substrate</name>
    </ligand>
</feature>
<keyword evidence="3 5" id="KW-0378">Hydrolase</keyword>
<dbReference type="PRINTS" id="PR00743">
    <property type="entry name" value="GLHYDRLASE36"/>
</dbReference>
<keyword evidence="4 5" id="KW-0326">Glycosidase</keyword>
<dbReference type="CDD" id="cd14791">
    <property type="entry name" value="GH36"/>
    <property type="match status" value="1"/>
</dbReference>
<evidence type="ECO:0000256" key="4">
    <source>
        <dbReference type="ARBA" id="ARBA00023295"/>
    </source>
</evidence>
<dbReference type="PANTHER" id="PTHR43053">
    <property type="entry name" value="GLYCOSIDASE FAMILY 31"/>
    <property type="match status" value="1"/>
</dbReference>
<reference evidence="11" key="1">
    <citation type="submission" date="2021-01" db="EMBL/GenBank/DDBJ databases">
        <title>Metabolic potential, ecology and presence of endohyphal bacteria is reflected in genomic diversity of Mucoromycotina.</title>
        <authorList>
            <person name="Muszewska A."/>
            <person name="Okrasinska A."/>
            <person name="Steczkiewicz K."/>
            <person name="Drgas O."/>
            <person name="Orlowska M."/>
            <person name="Perlinska-Lenart U."/>
            <person name="Aleksandrzak-Piekarczyk T."/>
            <person name="Szatraj K."/>
            <person name="Zielenkiewicz U."/>
            <person name="Pilsyk S."/>
            <person name="Malc E."/>
            <person name="Mieczkowski P."/>
            <person name="Kruszewska J.S."/>
            <person name="Biernat P."/>
            <person name="Pawlowska J."/>
        </authorList>
    </citation>
    <scope>NUCLEOTIDE SEQUENCE</scope>
    <source>
        <strain evidence="11">WA0000018081</strain>
    </source>
</reference>
<evidence type="ECO:0000256" key="6">
    <source>
        <dbReference type="PIRSR" id="PIRSR005536-1"/>
    </source>
</evidence>
<dbReference type="InterPro" id="IPR031704">
    <property type="entry name" value="Glyco_hydro_36_N"/>
</dbReference>
<dbReference type="OrthoDB" id="5795902at2759"/>
<dbReference type="Pfam" id="PF16875">
    <property type="entry name" value="Glyco_hydro_36N"/>
    <property type="match status" value="1"/>
</dbReference>
<comment type="function">
    <text evidence="5">Hydrolyzes a variety of simple alpha-D-galactoside as well as more complex molecules such as oligosaccharides and polysaccharides.</text>
</comment>
<comment type="caution">
    <text evidence="11">The sequence shown here is derived from an EMBL/GenBank/DDBJ whole genome shotgun (WGS) entry which is preliminary data.</text>
</comment>
<feature type="chain" id="PRO_5034882196" description="Alpha-galactosidase" evidence="8">
    <location>
        <begin position="18"/>
        <end position="748"/>
    </location>
</feature>
<dbReference type="FunFam" id="3.20.20.70:FF:000118">
    <property type="entry name" value="Alpha-galactosidase"/>
    <property type="match status" value="1"/>
</dbReference>
<evidence type="ECO:0000313" key="11">
    <source>
        <dbReference type="EMBL" id="KAG2232784.1"/>
    </source>
</evidence>
<dbReference type="SUPFAM" id="SSF51445">
    <property type="entry name" value="(Trans)glycosidases"/>
    <property type="match status" value="1"/>
</dbReference>
<evidence type="ECO:0000256" key="2">
    <source>
        <dbReference type="ARBA" id="ARBA00012755"/>
    </source>
</evidence>
<dbReference type="InterPro" id="IPR013780">
    <property type="entry name" value="Glyco_hydro_b"/>
</dbReference>
<dbReference type="InterPro" id="IPR013785">
    <property type="entry name" value="Aldolase_TIM"/>
</dbReference>
<dbReference type="Proteomes" id="UP000613177">
    <property type="component" value="Unassembled WGS sequence"/>
</dbReference>
<feature type="binding site" evidence="7">
    <location>
        <position position="527"/>
    </location>
    <ligand>
        <name>substrate</name>
    </ligand>
</feature>
<dbReference type="Gene3D" id="2.60.40.1180">
    <property type="entry name" value="Golgi alpha-mannosidase II"/>
    <property type="match status" value="1"/>
</dbReference>
<accession>A0A8H7SLK8</accession>
<dbReference type="GO" id="GO:0004557">
    <property type="term" value="F:alpha-galactosidase activity"/>
    <property type="evidence" value="ECO:0007669"/>
    <property type="project" value="UniProtKB-UniRule"/>
</dbReference>
<evidence type="ECO:0000259" key="10">
    <source>
        <dbReference type="Pfam" id="PF16875"/>
    </source>
</evidence>
<keyword evidence="8" id="KW-0732">Signal</keyword>
<name>A0A8H7SLK8_9FUNG</name>
<comment type="catalytic activity">
    <reaction evidence="1 5">
        <text>Hydrolysis of terminal, non-reducing alpha-D-galactose residues in alpha-D-galactosides, including galactose oligosaccharides, galactomannans and galactolipids.</text>
        <dbReference type="EC" id="3.2.1.22"/>
    </reaction>
</comment>
<evidence type="ECO:0000256" key="3">
    <source>
        <dbReference type="ARBA" id="ARBA00022801"/>
    </source>
</evidence>
<evidence type="ECO:0000256" key="7">
    <source>
        <dbReference type="PIRSR" id="PIRSR005536-2"/>
    </source>
</evidence>
<feature type="binding site" evidence="7">
    <location>
        <begin position="484"/>
        <end position="488"/>
    </location>
    <ligand>
        <name>substrate</name>
    </ligand>
</feature>
<evidence type="ECO:0000256" key="8">
    <source>
        <dbReference type="SAM" id="SignalP"/>
    </source>
</evidence>
<dbReference type="InterPro" id="IPR017853">
    <property type="entry name" value="GH"/>
</dbReference>
<dbReference type="InterPro" id="IPR050985">
    <property type="entry name" value="Alpha-glycosidase_related"/>
</dbReference>
<evidence type="ECO:0000259" key="9">
    <source>
        <dbReference type="Pfam" id="PF16874"/>
    </source>
</evidence>
<gene>
    <name evidence="11" type="ORF">INT48_008710</name>
</gene>
<sequence>MIFKHIVFAVLVYGCTALSVLKPGITSHKHEKLWFLTTEHTSYVIGVVPKTGEVLNLHWGPRLVSMTDIELPVRLPMERGSQEPAITSAHEEFPVFGGLRYGPDVMRTTFENGTRELELIFESGRVKKNELTIIMQDKAHKGFKIELSYTLDIENDIILRKGLVKATTDETYQISKAQTAAWHISPQAGNVKRELISLAGAWAAETQVQRHSLFPGTSHVLQSVRGIPSASAYPYFAVIDTTSDGEHADNDVYFGTIEWSGNWKIEVNTNIEGKVTVTGGMHDRDFGFDLKKGHELELPSFVAGYTNQGLGGARKSLNNHIRDNKDSELVANPKGVQPVLYNGWEAYEMSVNITNQMTMAKMASDFGADMFVLDDGWFIGRHADNAGLGDWFIDEEKFPQGLKPLADYVHSLNMKFGLWFEPEMVNPNSNLYREHPDWVYHYDERTRHETRNQLVLDITRPEVKEYIMGRVLNVTSEVGVDFIKWDMNRPMSEAGSAVGKEVWIEHVKAFHEMVAMVKKAGITFETCSSGGGRADMSILKKVESSWPSDNTKPDARLMIQYGSSLVIPPDMLSGWVTDSPGNDPKTIFPHSYRFHVSFMGALGIGSNLNHLSKEDLKEYKGWVKIYKSIRHIMQKGDLSWLVAPPHANKETTARETYTAVTQTVTKKKDESVVLAFRQYSAFWFPLPPIKLRDLIFDAEYKITIWSASPDKPVFKGTMTGGALMTKGLKMPYLDSQAYSSAVVHLKQI</sequence>
<dbReference type="EC" id="3.2.1.22" evidence="2 5"/>
<dbReference type="PROSITE" id="PS51257">
    <property type="entry name" value="PROKAR_LIPOPROTEIN"/>
    <property type="match status" value="1"/>
</dbReference>
<dbReference type="AlphaFoldDB" id="A0A8H7SLK8"/>
<dbReference type="PANTHER" id="PTHR43053:SF3">
    <property type="entry name" value="ALPHA-GALACTOSIDASE C-RELATED"/>
    <property type="match status" value="1"/>
</dbReference>
<dbReference type="EMBL" id="JAEPRE010000099">
    <property type="protein sequence ID" value="KAG2232784.1"/>
    <property type="molecule type" value="Genomic_DNA"/>
</dbReference>
<dbReference type="InterPro" id="IPR031705">
    <property type="entry name" value="Glyco_hydro_36_C"/>
</dbReference>
<evidence type="ECO:0000256" key="5">
    <source>
        <dbReference type="PIRNR" id="PIRNR005536"/>
    </source>
</evidence>
<dbReference type="Gene3D" id="2.70.98.60">
    <property type="entry name" value="alpha-galactosidase from lactobacil brevis"/>
    <property type="match status" value="1"/>
</dbReference>
<dbReference type="InterPro" id="IPR002252">
    <property type="entry name" value="Glyco_hydro_36"/>
</dbReference>
<feature type="domain" description="Glycosyl hydrolase family 36 N-terminal" evidence="10">
    <location>
        <begin position="53"/>
        <end position="291"/>
    </location>
</feature>
<evidence type="ECO:0000256" key="1">
    <source>
        <dbReference type="ARBA" id="ARBA00001255"/>
    </source>
</evidence>
<feature type="binding site" evidence="7">
    <location>
        <position position="202"/>
    </location>
    <ligand>
        <name>substrate</name>
    </ligand>
</feature>
<evidence type="ECO:0000313" key="12">
    <source>
        <dbReference type="Proteomes" id="UP000613177"/>
    </source>
</evidence>
<proteinExistence type="inferred from homology"/>
<feature type="signal peptide" evidence="8">
    <location>
        <begin position="1"/>
        <end position="17"/>
    </location>
</feature>
<dbReference type="PIRSF" id="PIRSF005536">
    <property type="entry name" value="Agal"/>
    <property type="match status" value="1"/>
</dbReference>
<feature type="active site" description="Nucleophile" evidence="6">
    <location>
        <position position="486"/>
    </location>
</feature>
<feature type="binding site" evidence="7">
    <location>
        <position position="549"/>
    </location>
    <ligand>
        <name>substrate</name>
    </ligand>
</feature>
<protein>
    <recommendedName>
        <fullName evidence="2 5">Alpha-galactosidase</fullName>
        <ecNumber evidence="2 5">3.2.1.22</ecNumber>
    </recommendedName>
</protein>
<dbReference type="InterPro" id="IPR038417">
    <property type="entry name" value="Alpga-gal_N_sf"/>
</dbReference>
<feature type="binding site" evidence="7">
    <location>
        <begin position="374"/>
        <end position="375"/>
    </location>
    <ligand>
        <name>substrate</name>
    </ligand>
</feature>
<dbReference type="Pfam" id="PF16874">
    <property type="entry name" value="Glyco_hydro_36C"/>
    <property type="match status" value="1"/>
</dbReference>
<dbReference type="Gene3D" id="3.20.20.70">
    <property type="entry name" value="Aldolase class I"/>
    <property type="match status" value="1"/>
</dbReference>
<keyword evidence="12" id="KW-1185">Reference proteome</keyword>
<feature type="domain" description="Glycosyl hydrolase family 36 C-terminal" evidence="9">
    <location>
        <begin position="659"/>
        <end position="745"/>
    </location>
</feature>
<comment type="similarity">
    <text evidence="5">Belongs to the glycosyl hydrolase.</text>
</comment>